<dbReference type="GO" id="GO:0050660">
    <property type="term" value="F:flavin adenine dinucleotide binding"/>
    <property type="evidence" value="ECO:0007669"/>
    <property type="project" value="InterPro"/>
</dbReference>
<gene>
    <name evidence="9" type="ORF">B5F75_00920</name>
</gene>
<dbReference type="InterPro" id="IPR013786">
    <property type="entry name" value="AcylCoA_DH/ox_N"/>
</dbReference>
<keyword evidence="5" id="KW-0560">Oxidoreductase</keyword>
<evidence type="ECO:0000259" key="8">
    <source>
        <dbReference type="Pfam" id="PF02771"/>
    </source>
</evidence>
<dbReference type="GO" id="GO:0003995">
    <property type="term" value="F:acyl-CoA dehydrogenase activity"/>
    <property type="evidence" value="ECO:0007669"/>
    <property type="project" value="InterPro"/>
</dbReference>
<evidence type="ECO:0000256" key="1">
    <source>
        <dbReference type="ARBA" id="ARBA00001974"/>
    </source>
</evidence>
<accession>A0A1Y4DE98</accession>
<dbReference type="InterPro" id="IPR009075">
    <property type="entry name" value="AcylCo_DH/oxidase_C"/>
</dbReference>
<dbReference type="Gene3D" id="2.40.110.10">
    <property type="entry name" value="Butyryl-CoA Dehydrogenase, subunit A, domain 2"/>
    <property type="match status" value="1"/>
</dbReference>
<dbReference type="InterPro" id="IPR046373">
    <property type="entry name" value="Acyl-CoA_Oxase/DH_mid-dom_sf"/>
</dbReference>
<dbReference type="InterPro" id="IPR006089">
    <property type="entry name" value="Acyl-CoA_DH_CS"/>
</dbReference>
<evidence type="ECO:0000256" key="4">
    <source>
        <dbReference type="ARBA" id="ARBA00022827"/>
    </source>
</evidence>
<dbReference type="Gene3D" id="1.10.540.10">
    <property type="entry name" value="Acyl-CoA dehydrogenase/oxidase, N-terminal domain"/>
    <property type="match status" value="1"/>
</dbReference>
<evidence type="ECO:0000256" key="5">
    <source>
        <dbReference type="RuleBase" id="RU362125"/>
    </source>
</evidence>
<dbReference type="InterPro" id="IPR009100">
    <property type="entry name" value="AcylCoA_DH/oxidase_NM_dom_sf"/>
</dbReference>
<dbReference type="InterPro" id="IPR006091">
    <property type="entry name" value="Acyl-CoA_Oxase/DH_mid-dom"/>
</dbReference>
<evidence type="ECO:0000259" key="7">
    <source>
        <dbReference type="Pfam" id="PF02770"/>
    </source>
</evidence>
<dbReference type="OrthoDB" id="9778581at2"/>
<dbReference type="SUPFAM" id="SSF56645">
    <property type="entry name" value="Acyl-CoA dehydrogenase NM domain-like"/>
    <property type="match status" value="1"/>
</dbReference>
<dbReference type="RefSeq" id="WP_087286537.1">
    <property type="nucleotide sequence ID" value="NZ_NFJD01000001.1"/>
</dbReference>
<dbReference type="PANTHER" id="PTHR43884">
    <property type="entry name" value="ACYL-COA DEHYDROGENASE"/>
    <property type="match status" value="1"/>
</dbReference>
<feature type="domain" description="Acyl-CoA oxidase/dehydrogenase middle" evidence="7">
    <location>
        <begin position="125"/>
        <end position="220"/>
    </location>
</feature>
<dbReference type="Pfam" id="PF00441">
    <property type="entry name" value="Acyl-CoA_dh_1"/>
    <property type="match status" value="1"/>
</dbReference>
<feature type="domain" description="Acyl-CoA dehydrogenase/oxidase C-terminal" evidence="6">
    <location>
        <begin position="233"/>
        <end position="381"/>
    </location>
</feature>
<dbReference type="PROSITE" id="PS00073">
    <property type="entry name" value="ACYL_COA_DH_2"/>
    <property type="match status" value="1"/>
</dbReference>
<dbReference type="EMBL" id="NFJD01000001">
    <property type="protein sequence ID" value="OUO57366.1"/>
    <property type="molecule type" value="Genomic_DNA"/>
</dbReference>
<evidence type="ECO:0000256" key="2">
    <source>
        <dbReference type="ARBA" id="ARBA00009347"/>
    </source>
</evidence>
<keyword evidence="10" id="KW-1185">Reference proteome</keyword>
<comment type="similarity">
    <text evidence="2 5">Belongs to the acyl-CoA dehydrogenase family.</text>
</comment>
<feature type="domain" description="Acyl-CoA dehydrogenase/oxidase N-terminal" evidence="8">
    <location>
        <begin position="11"/>
        <end position="119"/>
    </location>
</feature>
<sequence length="547" mass="60097">MAKNDLTTRNLMLDSLKQYAKNRISFNLIREHDAKNEIPLDILKEMYDHDVLGVHLLLIPEEYGGLGGQTTEIYRVCEQLARIDLGIATGVFATFLGSDPINVGGTPEQKAKWFKKIAQENKLVAYGATEADAGSDLVSLRTRAEHVVKDGKVVGYKITGSKMWISNGGVADIYTVLALAPGGPSWFIVERGTPGFTQDVHEDKHGIRLSNTAGLAFDEVYVPAENLIGLKEGQGFLQAQAVFGYTRLMVAAFGLGGGEEAVETALQYAQQRIQAGGPLAEKQGFMLKLITPHYVRFEAARAYIDWTAKQLEVNNHGLATEGAIAKLYATETGNKAAEDSIQAMGGFGYTKEFAVEKIKRDVKITCIYEGTSEVLEMTIFRGRWQEHLKSRGQYYLNQAAEFDAIHAQNPNVGADSVALGFRALARVLEDCRANKLTRHQYVTFMLGDLISEMEVAAVFSRQCANKVITEGSRFDLNTLSTMARVNARQSAFKTATEGMRLILGTCPNSNAADLSQGVNLVGIEEKMRGIIDDMDVVSAKLREVFKK</sequence>
<dbReference type="InterPro" id="IPR036250">
    <property type="entry name" value="AcylCo_DH-like_C"/>
</dbReference>
<dbReference type="Pfam" id="PF02771">
    <property type="entry name" value="Acyl-CoA_dh_N"/>
    <property type="match status" value="1"/>
</dbReference>
<evidence type="ECO:0000256" key="3">
    <source>
        <dbReference type="ARBA" id="ARBA00022630"/>
    </source>
</evidence>
<dbReference type="PANTHER" id="PTHR43884:SF12">
    <property type="entry name" value="ISOVALERYL-COA DEHYDROGENASE, MITOCHONDRIAL-RELATED"/>
    <property type="match status" value="1"/>
</dbReference>
<dbReference type="InterPro" id="IPR037069">
    <property type="entry name" value="AcylCoA_DH/ox_N_sf"/>
</dbReference>
<dbReference type="SUPFAM" id="SSF47203">
    <property type="entry name" value="Acyl-CoA dehydrogenase C-terminal domain-like"/>
    <property type="match status" value="1"/>
</dbReference>
<proteinExistence type="inferred from homology"/>
<evidence type="ECO:0000313" key="10">
    <source>
        <dbReference type="Proteomes" id="UP000196368"/>
    </source>
</evidence>
<dbReference type="Proteomes" id="UP000196368">
    <property type="component" value="Unassembled WGS sequence"/>
</dbReference>
<name>A0A1Y4DE98_9BACT</name>
<dbReference type="Gene3D" id="1.20.140.10">
    <property type="entry name" value="Butyryl-CoA Dehydrogenase, subunit A, domain 3"/>
    <property type="match status" value="1"/>
</dbReference>
<keyword evidence="3 5" id="KW-0285">Flavoprotein</keyword>
<dbReference type="AlphaFoldDB" id="A0A1Y4DE98"/>
<comment type="caution">
    <text evidence="9">The sequence shown here is derived from an EMBL/GenBank/DDBJ whole genome shotgun (WGS) entry which is preliminary data.</text>
</comment>
<keyword evidence="4 5" id="KW-0274">FAD</keyword>
<evidence type="ECO:0000313" key="9">
    <source>
        <dbReference type="EMBL" id="OUO57366.1"/>
    </source>
</evidence>
<dbReference type="Pfam" id="PF02770">
    <property type="entry name" value="Acyl-CoA_dh_M"/>
    <property type="match status" value="1"/>
</dbReference>
<comment type="cofactor">
    <cofactor evidence="1 5">
        <name>FAD</name>
        <dbReference type="ChEBI" id="CHEBI:57692"/>
    </cofactor>
</comment>
<protein>
    <submittedName>
        <fullName evidence="9">Acyl-CoA dehydrogenase</fullName>
    </submittedName>
</protein>
<reference evidence="10" key="1">
    <citation type="submission" date="2017-04" db="EMBL/GenBank/DDBJ databases">
        <title>Function of individual gut microbiota members based on whole genome sequencing of pure cultures obtained from chicken caecum.</title>
        <authorList>
            <person name="Medvecky M."/>
            <person name="Cejkova D."/>
            <person name="Polansky O."/>
            <person name="Karasova D."/>
            <person name="Kubasova T."/>
            <person name="Cizek A."/>
            <person name="Rychlik I."/>
        </authorList>
    </citation>
    <scope>NUCLEOTIDE SEQUENCE [LARGE SCALE GENOMIC DNA]</scope>
    <source>
        <strain evidence="10">An273</strain>
    </source>
</reference>
<organism evidence="9 10">
    <name type="scientific">Candidatus Avelusimicrobium gallicola</name>
    <dbReference type="NCBI Taxonomy" id="2562704"/>
    <lineage>
        <taxon>Bacteria</taxon>
        <taxon>Pseudomonadati</taxon>
        <taxon>Elusimicrobiota</taxon>
        <taxon>Elusimicrobia</taxon>
        <taxon>Elusimicrobiales</taxon>
        <taxon>Elusimicrobiaceae</taxon>
        <taxon>Candidatus Avelusimicrobium</taxon>
    </lineage>
</organism>
<evidence type="ECO:0000259" key="6">
    <source>
        <dbReference type="Pfam" id="PF00441"/>
    </source>
</evidence>